<keyword evidence="8" id="KW-0732">Signal</keyword>
<evidence type="ECO:0000256" key="6">
    <source>
        <dbReference type="ARBA" id="ARBA00023316"/>
    </source>
</evidence>
<dbReference type="RefSeq" id="WP_253481578.1">
    <property type="nucleotide sequence ID" value="NZ_JALJXV010000008.1"/>
</dbReference>
<dbReference type="EMBL" id="JALJXV010000008">
    <property type="protein sequence ID" value="MCP1676248.1"/>
    <property type="molecule type" value="Genomic_DNA"/>
</dbReference>
<keyword evidence="4 7" id="KW-0133">Cell shape</keyword>
<reference evidence="10" key="1">
    <citation type="submission" date="2022-03" db="EMBL/GenBank/DDBJ databases">
        <title>Genomic Encyclopedia of Type Strains, Phase III (KMG-III): the genomes of soil and plant-associated and newly described type strains.</title>
        <authorList>
            <person name="Whitman W."/>
        </authorList>
    </citation>
    <scope>NUCLEOTIDE SEQUENCE</scope>
    <source>
        <strain evidence="10">ANL 6-2</strain>
    </source>
</reference>
<accession>A0AAE3KDG1</accession>
<feature type="active site" description="Nucleophile" evidence="7">
    <location>
        <position position="163"/>
    </location>
</feature>
<evidence type="ECO:0000259" key="9">
    <source>
        <dbReference type="PROSITE" id="PS52029"/>
    </source>
</evidence>
<evidence type="ECO:0000256" key="4">
    <source>
        <dbReference type="ARBA" id="ARBA00022960"/>
    </source>
</evidence>
<keyword evidence="5 7" id="KW-0573">Peptidoglycan synthesis</keyword>
<evidence type="ECO:0000313" key="10">
    <source>
        <dbReference type="EMBL" id="MCP1676248.1"/>
    </source>
</evidence>
<feature type="chain" id="PRO_5042190226" evidence="8">
    <location>
        <begin position="26"/>
        <end position="187"/>
    </location>
</feature>
<proteinExistence type="inferred from homology"/>
<evidence type="ECO:0000256" key="1">
    <source>
        <dbReference type="ARBA" id="ARBA00004752"/>
    </source>
</evidence>
<dbReference type="Gene3D" id="2.40.440.10">
    <property type="entry name" value="L,D-transpeptidase catalytic domain-like"/>
    <property type="match status" value="1"/>
</dbReference>
<evidence type="ECO:0000256" key="3">
    <source>
        <dbReference type="ARBA" id="ARBA00022679"/>
    </source>
</evidence>
<sequence length="187" mass="21122">MKRINLLGIVIAALLLALFAPTVHAEHDSHWVLIDTQRQMLELYRGEERVRSFEHVALGRGGAAEDRVRGDNKTPLGEFRISWVNKESQFHIFLGLDYPTFQHARRAYSGGRMSLDEFLDVAEAYRDQRLPPQTTSLGGNIGIHGLGKADVDLHRRANWTRGCVALTDEEMDELISYVGIGTRVIVR</sequence>
<gene>
    <name evidence="10" type="ORF">J2T57_003407</name>
</gene>
<comment type="caution">
    <text evidence="10">The sequence shown here is derived from an EMBL/GenBank/DDBJ whole genome shotgun (WGS) entry which is preliminary data.</text>
</comment>
<dbReference type="Pfam" id="PF03734">
    <property type="entry name" value="YkuD"/>
    <property type="match status" value="1"/>
</dbReference>
<dbReference type="Proteomes" id="UP001205843">
    <property type="component" value="Unassembled WGS sequence"/>
</dbReference>
<dbReference type="PROSITE" id="PS52029">
    <property type="entry name" value="LD_TPASE"/>
    <property type="match status" value="1"/>
</dbReference>
<dbReference type="GO" id="GO:0016740">
    <property type="term" value="F:transferase activity"/>
    <property type="evidence" value="ECO:0007669"/>
    <property type="project" value="UniProtKB-KW"/>
</dbReference>
<feature type="domain" description="L,D-TPase catalytic" evidence="9">
    <location>
        <begin position="30"/>
        <end position="187"/>
    </location>
</feature>
<dbReference type="AlphaFoldDB" id="A0AAE3KDG1"/>
<dbReference type="InterPro" id="IPR038063">
    <property type="entry name" value="Transpep_catalytic_dom"/>
</dbReference>
<organism evidence="10 11">
    <name type="scientific">Natronocella acetinitrilica</name>
    <dbReference type="NCBI Taxonomy" id="414046"/>
    <lineage>
        <taxon>Bacteria</taxon>
        <taxon>Pseudomonadati</taxon>
        <taxon>Pseudomonadota</taxon>
        <taxon>Gammaproteobacteria</taxon>
        <taxon>Chromatiales</taxon>
        <taxon>Ectothiorhodospiraceae</taxon>
        <taxon>Natronocella</taxon>
    </lineage>
</organism>
<evidence type="ECO:0000256" key="5">
    <source>
        <dbReference type="ARBA" id="ARBA00022984"/>
    </source>
</evidence>
<comment type="pathway">
    <text evidence="1 7">Cell wall biogenesis; peptidoglycan biosynthesis.</text>
</comment>
<keyword evidence="6 7" id="KW-0961">Cell wall biogenesis/degradation</keyword>
<keyword evidence="3" id="KW-0808">Transferase</keyword>
<dbReference type="InterPro" id="IPR005490">
    <property type="entry name" value="LD_TPept_cat_dom"/>
</dbReference>
<evidence type="ECO:0000313" key="11">
    <source>
        <dbReference type="Proteomes" id="UP001205843"/>
    </source>
</evidence>
<dbReference type="SUPFAM" id="SSF141523">
    <property type="entry name" value="L,D-transpeptidase catalytic domain-like"/>
    <property type="match status" value="1"/>
</dbReference>
<evidence type="ECO:0000256" key="2">
    <source>
        <dbReference type="ARBA" id="ARBA00005992"/>
    </source>
</evidence>
<dbReference type="CDD" id="cd16913">
    <property type="entry name" value="YkuD_like"/>
    <property type="match status" value="1"/>
</dbReference>
<dbReference type="GO" id="GO:0009252">
    <property type="term" value="P:peptidoglycan biosynthetic process"/>
    <property type="evidence" value="ECO:0007669"/>
    <property type="project" value="UniProtKB-KW"/>
</dbReference>
<dbReference type="GO" id="GO:0004180">
    <property type="term" value="F:carboxypeptidase activity"/>
    <property type="evidence" value="ECO:0007669"/>
    <property type="project" value="UniProtKB-ARBA"/>
</dbReference>
<name>A0AAE3KDG1_9GAMM</name>
<dbReference type="PANTHER" id="PTHR36699:SF1">
    <property type="entry name" value="L,D-TRANSPEPTIDASE YAFK-RELATED"/>
    <property type="match status" value="1"/>
</dbReference>
<evidence type="ECO:0000256" key="8">
    <source>
        <dbReference type="SAM" id="SignalP"/>
    </source>
</evidence>
<feature type="signal peptide" evidence="8">
    <location>
        <begin position="1"/>
        <end position="25"/>
    </location>
</feature>
<dbReference type="GO" id="GO:0071555">
    <property type="term" value="P:cell wall organization"/>
    <property type="evidence" value="ECO:0007669"/>
    <property type="project" value="UniProtKB-UniRule"/>
</dbReference>
<dbReference type="PANTHER" id="PTHR36699">
    <property type="entry name" value="LD-TRANSPEPTIDASE"/>
    <property type="match status" value="1"/>
</dbReference>
<comment type="similarity">
    <text evidence="2">Belongs to the YkuD family.</text>
</comment>
<evidence type="ECO:0000256" key="7">
    <source>
        <dbReference type="PROSITE-ProRule" id="PRU01373"/>
    </source>
</evidence>
<keyword evidence="11" id="KW-1185">Reference proteome</keyword>
<feature type="active site" description="Proton donor/acceptor" evidence="7">
    <location>
        <position position="144"/>
    </location>
</feature>
<dbReference type="GO" id="GO:0008360">
    <property type="term" value="P:regulation of cell shape"/>
    <property type="evidence" value="ECO:0007669"/>
    <property type="project" value="UniProtKB-UniRule"/>
</dbReference>
<protein>
    <submittedName>
        <fullName evidence="10">Murein L,D-transpeptidase YafK</fullName>
    </submittedName>
</protein>